<evidence type="ECO:0000256" key="9">
    <source>
        <dbReference type="PROSITE-ProRule" id="PRU00175"/>
    </source>
</evidence>
<dbReference type="InterPro" id="IPR018957">
    <property type="entry name" value="Znf_C3HC4_RING-type"/>
</dbReference>
<feature type="domain" description="Helicase C-terminal" evidence="13">
    <location>
        <begin position="835"/>
        <end position="989"/>
    </location>
</feature>
<dbReference type="InterPro" id="IPR050628">
    <property type="entry name" value="SNF2_RAD54_helicase_TF"/>
</dbReference>
<dbReference type="PROSITE" id="PS50089">
    <property type="entry name" value="ZF_RING_2"/>
    <property type="match status" value="1"/>
</dbReference>
<dbReference type="InterPro" id="IPR001650">
    <property type="entry name" value="Helicase_C-like"/>
</dbReference>
<gene>
    <name evidence="14" type="ORF">E0Z10_g8005</name>
</gene>
<organism evidence="14 15">
    <name type="scientific">Xylaria hypoxylon</name>
    <dbReference type="NCBI Taxonomy" id="37992"/>
    <lineage>
        <taxon>Eukaryota</taxon>
        <taxon>Fungi</taxon>
        <taxon>Dikarya</taxon>
        <taxon>Ascomycota</taxon>
        <taxon>Pezizomycotina</taxon>
        <taxon>Sordariomycetes</taxon>
        <taxon>Xylariomycetidae</taxon>
        <taxon>Xylariales</taxon>
        <taxon>Xylariaceae</taxon>
        <taxon>Xylaria</taxon>
    </lineage>
</organism>
<dbReference type="SUPFAM" id="SSF52540">
    <property type="entry name" value="P-loop containing nucleoside triphosphate hydrolases"/>
    <property type="match status" value="2"/>
</dbReference>
<feature type="compositionally biased region" description="Acidic residues" evidence="10">
    <location>
        <begin position="1013"/>
        <end position="1031"/>
    </location>
</feature>
<accession>A0A4Z0YNQ0</accession>
<dbReference type="InterPro" id="IPR001841">
    <property type="entry name" value="Znf_RING"/>
</dbReference>
<dbReference type="PANTHER" id="PTHR45626:SF17">
    <property type="entry name" value="HELICASE-LIKE TRANSCRIPTION FACTOR"/>
    <property type="match status" value="1"/>
</dbReference>
<feature type="domain" description="Helicase ATP-binding" evidence="12">
    <location>
        <begin position="383"/>
        <end position="576"/>
    </location>
</feature>
<dbReference type="GO" id="GO:0016787">
    <property type="term" value="F:hydrolase activity"/>
    <property type="evidence" value="ECO:0007669"/>
    <property type="project" value="UniProtKB-KW"/>
</dbReference>
<dbReference type="GO" id="GO:0005524">
    <property type="term" value="F:ATP binding"/>
    <property type="evidence" value="ECO:0007669"/>
    <property type="project" value="UniProtKB-KW"/>
</dbReference>
<dbReference type="InterPro" id="IPR014001">
    <property type="entry name" value="Helicase_ATP-bd"/>
</dbReference>
<evidence type="ECO:0000256" key="3">
    <source>
        <dbReference type="ARBA" id="ARBA00022741"/>
    </source>
</evidence>
<feature type="domain" description="RING-type" evidence="11">
    <location>
        <begin position="714"/>
        <end position="759"/>
    </location>
</feature>
<keyword evidence="15" id="KW-1185">Reference proteome</keyword>
<feature type="compositionally biased region" description="Basic and acidic residues" evidence="10">
    <location>
        <begin position="215"/>
        <end position="226"/>
    </location>
</feature>
<feature type="compositionally biased region" description="Basic and acidic residues" evidence="10">
    <location>
        <begin position="244"/>
        <end position="253"/>
    </location>
</feature>
<dbReference type="GO" id="GO:0005634">
    <property type="term" value="C:nucleus"/>
    <property type="evidence" value="ECO:0007669"/>
    <property type="project" value="TreeGrafter"/>
</dbReference>
<evidence type="ECO:0000256" key="2">
    <source>
        <dbReference type="ARBA" id="ARBA00022723"/>
    </source>
</evidence>
<dbReference type="Gene3D" id="3.40.50.10810">
    <property type="entry name" value="Tandem AAA-ATPase domain"/>
    <property type="match status" value="1"/>
</dbReference>
<dbReference type="GO" id="GO:0008270">
    <property type="term" value="F:zinc ion binding"/>
    <property type="evidence" value="ECO:0007669"/>
    <property type="project" value="UniProtKB-KW"/>
</dbReference>
<evidence type="ECO:0000259" key="12">
    <source>
        <dbReference type="PROSITE" id="PS51192"/>
    </source>
</evidence>
<dbReference type="CDD" id="cd18008">
    <property type="entry name" value="DEXDc_SHPRH-like"/>
    <property type="match status" value="1"/>
</dbReference>
<dbReference type="InterPro" id="IPR013083">
    <property type="entry name" value="Znf_RING/FYVE/PHD"/>
</dbReference>
<dbReference type="Gene3D" id="3.40.50.300">
    <property type="entry name" value="P-loop containing nucleotide triphosphate hydrolases"/>
    <property type="match status" value="1"/>
</dbReference>
<proteinExistence type="inferred from homology"/>
<dbReference type="InterPro" id="IPR038718">
    <property type="entry name" value="SNF2-like_sf"/>
</dbReference>
<dbReference type="Gene3D" id="3.30.40.10">
    <property type="entry name" value="Zinc/RING finger domain, C3HC4 (zinc finger)"/>
    <property type="match status" value="1"/>
</dbReference>
<evidence type="ECO:0000256" key="4">
    <source>
        <dbReference type="ARBA" id="ARBA00022771"/>
    </source>
</evidence>
<feature type="region of interest" description="Disordered" evidence="10">
    <location>
        <begin position="193"/>
        <end position="278"/>
    </location>
</feature>
<dbReference type="GO" id="GO:0006281">
    <property type="term" value="P:DNA repair"/>
    <property type="evidence" value="ECO:0007669"/>
    <property type="project" value="TreeGrafter"/>
</dbReference>
<keyword evidence="4 9" id="KW-0863">Zinc-finger</keyword>
<sequence length="1031" mass="115417">MEFTSFDEAAALISTQGSNSGFPEALETTIAPISSQTTDVGAAADDSVRTSECVTGFELGSTGNMRQEIDVEPLKEESSLFLSDTDGIDSSRPLKNQSLHNELIPGDENLNSSCAPQVAEASIEAMLEPVMNWVTQQSSQQYENNTDIGPQTMQPYNSNGNQFPMDPIPAYAPERVEDVSAMAPAISLEPAREAKMEVAAKSKKARRKTGPRPKSAKEWFAKRAKDVQQPLPEATGMKRKRSKKDRDAKPPPDRKRKRSRKPRADKSGKKTRRDEDSMKAMAVMFESLRSNPIEARIAFGDLPEADPIVATMKGDQLQQIMKGLPKDIDKQIVAKDKKKLDDATRSFGLNNCVARDGKWLVKGMRTSLHAHQVIGTSWMLSRELCNDGPSGGILADEMGMGKTLQTLACIVSNPPSKDGPDKDCRTTLIIAPATAIEQWESEIEKHTDSSYIDGVLHYKQSKKLPIQALNSMSIILASYQEISRQFPGKKLITRLKEESHNDGEFAKMYNNNLGMLFQMEFWRVVLDESQNIKNDDSQTSIACQNINARYCWALSGTPITNSVDGRTRIDVDENSGSHWTEIYPYLKFLKVKVPNKLKEFRSLYTNTKDDDEGHLLRQASLRDPYGSLQRETVMKNDLKEEDLKEIQSRLSAIRGSQPVFKRIGKWCAKRAKAIIATKDQETSESKFGNSKFGYEFNINKQLDLALASKQENVCRICYQQPIKAQTGQCGHIFCEECLVDHIRDELRNGHIIPKCLDCKKSLTDYEPLAPSDREESDFEDSITETASRVTISRGQRLGLDSFKKHPKLKKSQSMFLQQCDQAHPEPVVPSAKTTAVKATILKWLSEAPDDKIIVFMEFKMTGAIIGRMLEAEGIPFLYFFGDMEPTGKQHAIQGFHEKSEIKVLIASMRCGSVALNLTIANRVIIVDLWWNLAIEYQAFGRVFRIGQTKETYFTRIVADGTLDNRMEAIQEKKEENISKIMESGGKKELSIEEALSLFGRVKKSADGTLQVLPDDDDDDEYAEEAEVGGET</sequence>
<dbReference type="SUPFAM" id="SSF57850">
    <property type="entry name" value="RING/U-box"/>
    <property type="match status" value="1"/>
</dbReference>
<evidence type="ECO:0000259" key="13">
    <source>
        <dbReference type="PROSITE" id="PS51194"/>
    </source>
</evidence>
<dbReference type="STRING" id="37992.A0A4Z0YNQ0"/>
<feature type="compositionally biased region" description="Basic residues" evidence="10">
    <location>
        <begin position="201"/>
        <end position="211"/>
    </location>
</feature>
<dbReference type="Pfam" id="PF00097">
    <property type="entry name" value="zf-C3HC4"/>
    <property type="match status" value="1"/>
</dbReference>
<keyword evidence="7" id="KW-0862">Zinc</keyword>
<keyword evidence="8" id="KW-0067">ATP-binding</keyword>
<dbReference type="PANTHER" id="PTHR45626">
    <property type="entry name" value="TRANSCRIPTION TERMINATION FACTOR 2-RELATED"/>
    <property type="match status" value="1"/>
</dbReference>
<evidence type="ECO:0000256" key="10">
    <source>
        <dbReference type="SAM" id="MobiDB-lite"/>
    </source>
</evidence>
<keyword evidence="6" id="KW-0347">Helicase</keyword>
<evidence type="ECO:0000256" key="7">
    <source>
        <dbReference type="ARBA" id="ARBA00022833"/>
    </source>
</evidence>
<dbReference type="PROSITE" id="PS00518">
    <property type="entry name" value="ZF_RING_1"/>
    <property type="match status" value="1"/>
</dbReference>
<dbReference type="GO" id="GO:0004386">
    <property type="term" value="F:helicase activity"/>
    <property type="evidence" value="ECO:0007669"/>
    <property type="project" value="UniProtKB-KW"/>
</dbReference>
<evidence type="ECO:0000256" key="8">
    <source>
        <dbReference type="ARBA" id="ARBA00022840"/>
    </source>
</evidence>
<evidence type="ECO:0000313" key="15">
    <source>
        <dbReference type="Proteomes" id="UP000297716"/>
    </source>
</evidence>
<evidence type="ECO:0000256" key="6">
    <source>
        <dbReference type="ARBA" id="ARBA00022806"/>
    </source>
</evidence>
<dbReference type="SMART" id="SM00487">
    <property type="entry name" value="DEXDc"/>
    <property type="match status" value="1"/>
</dbReference>
<name>A0A4Z0YNQ0_9PEZI</name>
<dbReference type="Pfam" id="PF00176">
    <property type="entry name" value="SNF2-rel_dom"/>
    <property type="match status" value="1"/>
</dbReference>
<dbReference type="InterPro" id="IPR049730">
    <property type="entry name" value="SNF2/RAD54-like_C"/>
</dbReference>
<comment type="caution">
    <text evidence="14">The sequence shown here is derived from an EMBL/GenBank/DDBJ whole genome shotgun (WGS) entry which is preliminary data.</text>
</comment>
<dbReference type="CDD" id="cd18793">
    <property type="entry name" value="SF2_C_SNF"/>
    <property type="match status" value="1"/>
</dbReference>
<reference evidence="14 15" key="1">
    <citation type="submission" date="2019-03" db="EMBL/GenBank/DDBJ databases">
        <title>Draft genome sequence of Xylaria hypoxylon DSM 108379, a ubiquitous saprotrophic-parasitic fungi on hardwood.</title>
        <authorList>
            <person name="Buettner E."/>
            <person name="Leonhardt S."/>
            <person name="Gebauer A.M."/>
            <person name="Liers C."/>
            <person name="Hofrichter M."/>
            <person name="Kellner H."/>
        </authorList>
    </citation>
    <scope>NUCLEOTIDE SEQUENCE [LARGE SCALE GENOMIC DNA]</scope>
    <source>
        <strain evidence="14 15">DSM 108379</strain>
    </source>
</reference>
<evidence type="ECO:0008006" key="16">
    <source>
        <dbReference type="Google" id="ProtNLM"/>
    </source>
</evidence>
<evidence type="ECO:0000256" key="5">
    <source>
        <dbReference type="ARBA" id="ARBA00022801"/>
    </source>
</evidence>
<dbReference type="PROSITE" id="PS51194">
    <property type="entry name" value="HELICASE_CTER"/>
    <property type="match status" value="1"/>
</dbReference>
<feature type="region of interest" description="Disordered" evidence="10">
    <location>
        <begin position="1008"/>
        <end position="1031"/>
    </location>
</feature>
<keyword evidence="3" id="KW-0547">Nucleotide-binding</keyword>
<dbReference type="InterPro" id="IPR017907">
    <property type="entry name" value="Znf_RING_CS"/>
</dbReference>
<dbReference type="Pfam" id="PF00271">
    <property type="entry name" value="Helicase_C"/>
    <property type="match status" value="1"/>
</dbReference>
<dbReference type="AlphaFoldDB" id="A0A4Z0YNQ0"/>
<evidence type="ECO:0000256" key="1">
    <source>
        <dbReference type="ARBA" id="ARBA00007025"/>
    </source>
</evidence>
<dbReference type="PROSITE" id="PS51192">
    <property type="entry name" value="HELICASE_ATP_BIND_1"/>
    <property type="match status" value="1"/>
</dbReference>
<evidence type="ECO:0000313" key="14">
    <source>
        <dbReference type="EMBL" id="TGJ80765.1"/>
    </source>
</evidence>
<dbReference type="SMART" id="SM00490">
    <property type="entry name" value="HELICc"/>
    <property type="match status" value="1"/>
</dbReference>
<dbReference type="EMBL" id="SKBN01000203">
    <property type="protein sequence ID" value="TGJ80765.1"/>
    <property type="molecule type" value="Genomic_DNA"/>
</dbReference>
<dbReference type="InterPro" id="IPR027417">
    <property type="entry name" value="P-loop_NTPase"/>
</dbReference>
<keyword evidence="2" id="KW-0479">Metal-binding</keyword>
<dbReference type="Proteomes" id="UP000297716">
    <property type="component" value="Unassembled WGS sequence"/>
</dbReference>
<protein>
    <recommendedName>
        <fullName evidence="16">RING-type domain-containing protein</fullName>
    </recommendedName>
</protein>
<keyword evidence="5" id="KW-0378">Hydrolase</keyword>
<comment type="similarity">
    <text evidence="1">Belongs to the SNF2/RAD54 helicase family.</text>
</comment>
<dbReference type="OrthoDB" id="448448at2759"/>
<dbReference type="InterPro" id="IPR000330">
    <property type="entry name" value="SNF2_N"/>
</dbReference>
<evidence type="ECO:0000259" key="11">
    <source>
        <dbReference type="PROSITE" id="PS50089"/>
    </source>
</evidence>
<feature type="compositionally biased region" description="Basic and acidic residues" evidence="10">
    <location>
        <begin position="262"/>
        <end position="278"/>
    </location>
</feature>
<dbReference type="GO" id="GO:0008094">
    <property type="term" value="F:ATP-dependent activity, acting on DNA"/>
    <property type="evidence" value="ECO:0007669"/>
    <property type="project" value="TreeGrafter"/>
</dbReference>